<reference evidence="7" key="1">
    <citation type="submission" date="2021-03" db="EMBL/GenBank/DDBJ databases">
        <title>Roseibium sp. CAU 1637 isolated from Incheon.</title>
        <authorList>
            <person name="Kim W."/>
        </authorList>
    </citation>
    <scope>NUCLEOTIDE SEQUENCE</scope>
    <source>
        <strain evidence="7">CAU 1637</strain>
    </source>
</reference>
<proteinExistence type="inferred from homology"/>
<keyword evidence="4" id="KW-0862">Zinc</keyword>
<dbReference type="RefSeq" id="WP_206944082.1">
    <property type="nucleotide sequence ID" value="NZ_JAFLNF010000009.1"/>
</dbReference>
<dbReference type="InterPro" id="IPR004183">
    <property type="entry name" value="Xdiol_dOase_suB"/>
</dbReference>
<dbReference type="PIRSF" id="PIRSF006157">
    <property type="entry name" value="Doxgns_DODA"/>
    <property type="match status" value="1"/>
</dbReference>
<dbReference type="Pfam" id="PF02900">
    <property type="entry name" value="LigB"/>
    <property type="match status" value="1"/>
</dbReference>
<feature type="domain" description="Extradiol ring-cleavage dioxygenase class III enzyme subunit B" evidence="6">
    <location>
        <begin position="12"/>
        <end position="254"/>
    </location>
</feature>
<evidence type="ECO:0000256" key="1">
    <source>
        <dbReference type="ARBA" id="ARBA00001947"/>
    </source>
</evidence>
<name>A0A939ESD6_9HYPH</name>
<evidence type="ECO:0000256" key="3">
    <source>
        <dbReference type="ARBA" id="ARBA00022723"/>
    </source>
</evidence>
<accession>A0A939ESD6</accession>
<keyword evidence="5" id="KW-0560">Oxidoreductase</keyword>
<evidence type="ECO:0000313" key="8">
    <source>
        <dbReference type="Proteomes" id="UP000664779"/>
    </source>
</evidence>
<dbReference type="GO" id="GO:0008198">
    <property type="term" value="F:ferrous iron binding"/>
    <property type="evidence" value="ECO:0007669"/>
    <property type="project" value="InterPro"/>
</dbReference>
<dbReference type="AlphaFoldDB" id="A0A939ESD6"/>
<keyword evidence="8" id="KW-1185">Reference proteome</keyword>
<dbReference type="SUPFAM" id="SSF53213">
    <property type="entry name" value="LigB-like"/>
    <property type="match status" value="1"/>
</dbReference>
<dbReference type="PANTHER" id="PTHR30096">
    <property type="entry name" value="4,5-DOPA DIOXYGENASE EXTRADIOL-LIKE PROTEIN"/>
    <property type="match status" value="1"/>
</dbReference>
<gene>
    <name evidence="7" type="ORF">J0X15_18555</name>
</gene>
<evidence type="ECO:0000256" key="2">
    <source>
        <dbReference type="ARBA" id="ARBA00007581"/>
    </source>
</evidence>
<dbReference type="CDD" id="cd07363">
    <property type="entry name" value="45_DOPA_Dioxygenase"/>
    <property type="match status" value="1"/>
</dbReference>
<evidence type="ECO:0000256" key="4">
    <source>
        <dbReference type="ARBA" id="ARBA00022833"/>
    </source>
</evidence>
<keyword evidence="3" id="KW-0479">Metal-binding</keyword>
<protein>
    <submittedName>
        <fullName evidence="7">Dioxygenase</fullName>
    </submittedName>
</protein>
<comment type="cofactor">
    <cofactor evidence="1">
        <name>Zn(2+)</name>
        <dbReference type="ChEBI" id="CHEBI:29105"/>
    </cofactor>
</comment>
<evidence type="ECO:0000259" key="6">
    <source>
        <dbReference type="Pfam" id="PF02900"/>
    </source>
</evidence>
<dbReference type="Proteomes" id="UP000664779">
    <property type="component" value="Unassembled WGS sequence"/>
</dbReference>
<dbReference type="GO" id="GO:0008270">
    <property type="term" value="F:zinc ion binding"/>
    <property type="evidence" value="ECO:0007669"/>
    <property type="project" value="InterPro"/>
</dbReference>
<comment type="caution">
    <text evidence="7">The sequence shown here is derived from an EMBL/GenBank/DDBJ whole genome shotgun (WGS) entry which is preliminary data.</text>
</comment>
<evidence type="ECO:0000256" key="5">
    <source>
        <dbReference type="ARBA" id="ARBA00023002"/>
    </source>
</evidence>
<comment type="similarity">
    <text evidence="2">Belongs to the DODA-type extradiol aromatic ring-opening dioxygenase family.</text>
</comment>
<keyword evidence="7" id="KW-0223">Dioxygenase</keyword>
<dbReference type="EMBL" id="JAFLNF010000009">
    <property type="protein sequence ID" value="MBO0347237.1"/>
    <property type="molecule type" value="Genomic_DNA"/>
</dbReference>
<dbReference type="PANTHER" id="PTHR30096:SF0">
    <property type="entry name" value="4,5-DOPA DIOXYGENASE EXTRADIOL-LIKE PROTEIN"/>
    <property type="match status" value="1"/>
</dbReference>
<organism evidence="7 8">
    <name type="scientific">Roseibium limicola</name>
    <dbReference type="NCBI Taxonomy" id="2816037"/>
    <lineage>
        <taxon>Bacteria</taxon>
        <taxon>Pseudomonadati</taxon>
        <taxon>Pseudomonadota</taxon>
        <taxon>Alphaproteobacteria</taxon>
        <taxon>Hyphomicrobiales</taxon>
        <taxon>Stappiaceae</taxon>
        <taxon>Roseibium</taxon>
    </lineage>
</organism>
<dbReference type="GO" id="GO:0016702">
    <property type="term" value="F:oxidoreductase activity, acting on single donors with incorporation of molecular oxygen, incorporation of two atoms of oxygen"/>
    <property type="evidence" value="ECO:0007669"/>
    <property type="project" value="UniProtKB-ARBA"/>
</dbReference>
<evidence type="ECO:0000313" key="7">
    <source>
        <dbReference type="EMBL" id="MBO0347237.1"/>
    </source>
</evidence>
<dbReference type="Gene3D" id="3.40.830.10">
    <property type="entry name" value="LigB-like"/>
    <property type="match status" value="1"/>
</dbReference>
<sequence length="271" mass="29190">MTAALQPALPTLFLAHGSPMLALSDIPAHRFLKGLAADLPEAKAIVIMSPHWETDGLRVTSAGPLKTIHDFGRGFPRELFQIDYPAQADDMLHGTVLAHLATAGLTASSDDSWGLDHGAWVPLSLVFPKLKIPVLQVSLPLNSTPEDVFAIGQALSPLKEQGILLIGSGGTVHNLRQIMPEGVPAPDWATGFDAYLDGKLADGRVTGFADMTSRSDFRQAHPTEEHLLPLFFAMGAAADATEQAPTPELLHRSYSHGTLSMSYWQFEREAA</sequence>
<dbReference type="InterPro" id="IPR014436">
    <property type="entry name" value="Extradiol_dOase_DODA"/>
</dbReference>